<keyword evidence="4" id="KW-1185">Reference proteome</keyword>
<evidence type="ECO:0000256" key="1">
    <source>
        <dbReference type="SAM" id="MobiDB-lite"/>
    </source>
</evidence>
<gene>
    <name evidence="3" type="ORF">GCG54_00010318</name>
</gene>
<evidence type="ECO:0000313" key="3">
    <source>
        <dbReference type="EMBL" id="KAF3801039.1"/>
    </source>
</evidence>
<feature type="region of interest" description="Disordered" evidence="1">
    <location>
        <begin position="74"/>
        <end position="103"/>
    </location>
</feature>
<evidence type="ECO:0000313" key="4">
    <source>
        <dbReference type="Proteomes" id="UP000613401"/>
    </source>
</evidence>
<dbReference type="AlphaFoldDB" id="A0A8H4CC45"/>
<dbReference type="RefSeq" id="XP_045260198.1">
    <property type="nucleotide sequence ID" value="XM_045410243.1"/>
</dbReference>
<organism evidence="3 4">
    <name type="scientific">Colletotrichum gloeosporioides</name>
    <name type="common">Anthracnose fungus</name>
    <name type="synonym">Glomerella cingulata</name>
    <dbReference type="NCBI Taxonomy" id="474922"/>
    <lineage>
        <taxon>Eukaryota</taxon>
        <taxon>Fungi</taxon>
        <taxon>Dikarya</taxon>
        <taxon>Ascomycota</taxon>
        <taxon>Pezizomycotina</taxon>
        <taxon>Sordariomycetes</taxon>
        <taxon>Hypocreomycetidae</taxon>
        <taxon>Glomerellales</taxon>
        <taxon>Glomerellaceae</taxon>
        <taxon>Colletotrichum</taxon>
        <taxon>Colletotrichum gloeosporioides species complex</taxon>
    </lineage>
</organism>
<feature type="compositionally biased region" description="Basic and acidic residues" evidence="1">
    <location>
        <begin position="39"/>
        <end position="53"/>
    </location>
</feature>
<accession>A0A8H4CC45</accession>
<reference evidence="3" key="2">
    <citation type="submission" date="2020-03" db="EMBL/GenBank/DDBJ databases">
        <authorList>
            <person name="Fu F.-F."/>
            <person name="Chen J."/>
        </authorList>
    </citation>
    <scope>NUCLEOTIDE SEQUENCE</scope>
    <source>
        <strain evidence="3">Lc1</strain>
    </source>
</reference>
<feature type="region of interest" description="Disordered" evidence="1">
    <location>
        <begin position="1"/>
        <end position="55"/>
    </location>
</feature>
<feature type="transmembrane region" description="Helical" evidence="2">
    <location>
        <begin position="127"/>
        <end position="147"/>
    </location>
</feature>
<keyword evidence="2" id="KW-1133">Transmembrane helix</keyword>
<keyword evidence="2" id="KW-0812">Transmembrane</keyword>
<feature type="transmembrane region" description="Helical" evidence="2">
    <location>
        <begin position="206"/>
        <end position="233"/>
    </location>
</feature>
<keyword evidence="2" id="KW-0472">Membrane</keyword>
<dbReference type="GeneID" id="69017446"/>
<reference evidence="3" key="1">
    <citation type="journal article" date="2020" name="Phytopathology">
        <title>Genome sequence and comparative analysis of Colletotrichum gloeosporioides isolated from Liriodendron leaves.</title>
        <authorList>
            <person name="Fu F.F."/>
            <person name="Hao Z."/>
            <person name="Wang P."/>
            <person name="Lu Y."/>
            <person name="Xue L.J."/>
            <person name="Wei G."/>
            <person name="Tian Y."/>
            <person name="Baishi H."/>
            <person name="Xu H."/>
            <person name="Shi J."/>
            <person name="Cheng T."/>
            <person name="Wang G."/>
            <person name="Yi Y."/>
            <person name="Chen J."/>
        </authorList>
    </citation>
    <scope>NUCLEOTIDE SEQUENCE</scope>
    <source>
        <strain evidence="3">Lc1</strain>
    </source>
</reference>
<feature type="compositionally biased region" description="Polar residues" evidence="1">
    <location>
        <begin position="74"/>
        <end position="96"/>
    </location>
</feature>
<sequence>MDGCGATMDPQRDATYHLISYPDPSRRVSSRNEAGDSGVPREFRRKPLDRSSTVHDSSSDYLLFSIADPPAAYDTSNEAVQKSPGNNKSAASGNVRETTDLPESRHVQDSSLINWNGLPWYRFLGDFLSMLLAICFIALGICVVRLRGEEESGWSRQVVAATELAPSLWPVIFSGVVGNALKAYANWRVEKGTSLLSLEQILGSLTMANTILSVYTLSIFNLWTVSLVLVWAFNPLGSQASFRSLHLQPQSATATATLGYRNYSVETLGVGALMGASGWSWISPASKIAYSSVLASTTSQTQYCNGTCGGNFTDLIARMGGTRAAAEQVAMDPWGNPRIPSLKHAPGYDAARPEEWLTVPWRESVQEYSSLIGNRYHGLRPEFVGNVTFTIEASYMEVYDCAEWLCQDDLHNNTEVSSSGRTSYNKTRVPVFWSPDGTDISSQAMVAWFAANYKSFATRYNASLDEPPYNNASFDFFDSNRREGSYKTSYDYSFSMDYNTTYGASGPDSANSTIFLGTLGGLECGQCMTSCPVRTVYIEAEIACESRGIAGKSQCAATRIRQMPSPPRPPGVTAFTNRLIGTTVPFYAAQKFPKMGKDTDTRFTTFSEEFVENPTRAFNHELSKKYVEWCKLPMAVFADRLGLLFNTFLDATVDPMAVLGAASVVDESVLLNTTAAMTSPLPAVYVIDEAWVAIYFVSTLIMLLAAIGGVVIRYYTIAPQVLGYVGSLVRDSPYFADMAPRWKSTESGEEISRRLGDVKVGVFDVEPDKDVGRIAFAPVEMGHRVRRKRWYE</sequence>
<name>A0A8H4CC45_COLGL</name>
<protein>
    <submittedName>
        <fullName evidence="3">Uncharacterized protein</fullName>
    </submittedName>
</protein>
<proteinExistence type="predicted"/>
<dbReference type="EMBL" id="WVTB01000071">
    <property type="protein sequence ID" value="KAF3801039.1"/>
    <property type="molecule type" value="Genomic_DNA"/>
</dbReference>
<evidence type="ECO:0000256" key="2">
    <source>
        <dbReference type="SAM" id="Phobius"/>
    </source>
</evidence>
<feature type="transmembrane region" description="Helical" evidence="2">
    <location>
        <begin position="690"/>
        <end position="712"/>
    </location>
</feature>
<comment type="caution">
    <text evidence="3">The sequence shown here is derived from an EMBL/GenBank/DDBJ whole genome shotgun (WGS) entry which is preliminary data.</text>
</comment>
<dbReference type="Proteomes" id="UP000613401">
    <property type="component" value="Unassembled WGS sequence"/>
</dbReference>